<protein>
    <recommendedName>
        <fullName evidence="5">DUF3667 domain-containing protein</fullName>
    </recommendedName>
</protein>
<dbReference type="STRING" id="661478.OP10G_4116"/>
<accession>A0A068NYV5</accession>
<reference evidence="3 4" key="1">
    <citation type="journal article" date="2014" name="PLoS ONE">
        <title>The first complete genome sequence of the class fimbriimonadia in the phylum armatimonadetes.</title>
        <authorList>
            <person name="Hu Z.Y."/>
            <person name="Wang Y.Z."/>
            <person name="Im W.T."/>
            <person name="Wang S.Y."/>
            <person name="Zhao G.P."/>
            <person name="Zheng H.J."/>
            <person name="Quan Z.X."/>
        </authorList>
    </citation>
    <scope>NUCLEOTIDE SEQUENCE [LARGE SCALE GENOMIC DNA]</scope>
    <source>
        <strain evidence="3">Gsoil 348</strain>
    </source>
</reference>
<dbReference type="AlphaFoldDB" id="A0A068NYV5"/>
<feature type="region of interest" description="Disordered" evidence="1">
    <location>
        <begin position="318"/>
        <end position="341"/>
    </location>
</feature>
<dbReference type="HOGENOM" id="CLU_046825_0_1_0"/>
<feature type="region of interest" description="Disordered" evidence="1">
    <location>
        <begin position="1"/>
        <end position="20"/>
    </location>
</feature>
<name>A0A068NYV5_FIMGI</name>
<sequence length="341" mass="38602">MIANPPPEPPPLPPPHPRTRLWRRPRLSRKINRRREARRGTQCLNCDTPTTAKYCPECGQENVDVKISLVEIFKEAYDEFVRIDSKFLRTLAPLFARPGFLTLEWSRGRRTKYISPLRLYLLITAVFFLFCSVLHVNTFMNKKAEAISPDALHISQTEPGLFGFINLQIRRMSAVSGPRLNDAFYSELPTAIFIMLPLFAGVLWFLYIRSRRYYVEHIVFALHCHSFYFLVLLIALPMPSSLWWLFPKLGLALWVPIYSLLALRRVYGQGWIKTIVKAGILGYLYTILLGLTIAASVLFALTSISDDELVKAPTTPVKSASKATKESSSGTHGTTGGAVGR</sequence>
<keyword evidence="2" id="KW-1133">Transmembrane helix</keyword>
<feature type="transmembrane region" description="Helical" evidence="2">
    <location>
        <begin position="275"/>
        <end position="301"/>
    </location>
</feature>
<feature type="compositionally biased region" description="Low complexity" evidence="1">
    <location>
        <begin position="318"/>
        <end position="332"/>
    </location>
</feature>
<evidence type="ECO:0000256" key="2">
    <source>
        <dbReference type="SAM" id="Phobius"/>
    </source>
</evidence>
<keyword evidence="2" id="KW-0472">Membrane</keyword>
<feature type="transmembrane region" description="Helical" evidence="2">
    <location>
        <begin position="117"/>
        <end position="136"/>
    </location>
</feature>
<evidence type="ECO:0000256" key="1">
    <source>
        <dbReference type="SAM" id="MobiDB-lite"/>
    </source>
</evidence>
<dbReference type="OrthoDB" id="7446256at2"/>
<evidence type="ECO:0000313" key="3">
    <source>
        <dbReference type="EMBL" id="AIE87484.1"/>
    </source>
</evidence>
<dbReference type="eggNOG" id="ENOG503335F">
    <property type="taxonomic scope" value="Bacteria"/>
</dbReference>
<evidence type="ECO:0008006" key="5">
    <source>
        <dbReference type="Google" id="ProtNLM"/>
    </source>
</evidence>
<feature type="transmembrane region" description="Helical" evidence="2">
    <location>
        <begin position="188"/>
        <end position="206"/>
    </location>
</feature>
<dbReference type="RefSeq" id="WP_025228617.1">
    <property type="nucleotide sequence ID" value="NZ_CP007139.1"/>
</dbReference>
<dbReference type="Pfam" id="PF12412">
    <property type="entry name" value="DUF3667"/>
    <property type="match status" value="1"/>
</dbReference>
<feature type="transmembrane region" description="Helical" evidence="2">
    <location>
        <begin position="218"/>
        <end position="236"/>
    </location>
</feature>
<dbReference type="EMBL" id="CP007139">
    <property type="protein sequence ID" value="AIE87484.1"/>
    <property type="molecule type" value="Genomic_DNA"/>
</dbReference>
<dbReference type="Proteomes" id="UP000027982">
    <property type="component" value="Chromosome"/>
</dbReference>
<keyword evidence="2" id="KW-0812">Transmembrane</keyword>
<feature type="transmembrane region" description="Helical" evidence="2">
    <location>
        <begin position="242"/>
        <end position="263"/>
    </location>
</feature>
<gene>
    <name evidence="3" type="ORF">OP10G_4116</name>
</gene>
<proteinExistence type="predicted"/>
<dbReference type="InterPro" id="IPR022134">
    <property type="entry name" value="DUF3667"/>
</dbReference>
<feature type="compositionally biased region" description="Pro residues" evidence="1">
    <location>
        <begin position="1"/>
        <end position="16"/>
    </location>
</feature>
<dbReference type="KEGG" id="fgi:OP10G_4116"/>
<evidence type="ECO:0000313" key="4">
    <source>
        <dbReference type="Proteomes" id="UP000027982"/>
    </source>
</evidence>
<organism evidence="3 4">
    <name type="scientific">Fimbriimonas ginsengisoli Gsoil 348</name>
    <dbReference type="NCBI Taxonomy" id="661478"/>
    <lineage>
        <taxon>Bacteria</taxon>
        <taxon>Bacillati</taxon>
        <taxon>Armatimonadota</taxon>
        <taxon>Fimbriimonadia</taxon>
        <taxon>Fimbriimonadales</taxon>
        <taxon>Fimbriimonadaceae</taxon>
        <taxon>Fimbriimonas</taxon>
    </lineage>
</organism>
<keyword evidence="4" id="KW-1185">Reference proteome</keyword>